<proteinExistence type="predicted"/>
<dbReference type="InterPro" id="IPR050273">
    <property type="entry name" value="GppA/Ppx_hydrolase"/>
</dbReference>
<dbReference type="InterPro" id="IPR003695">
    <property type="entry name" value="Ppx_GppA_N"/>
</dbReference>
<accession>A0A1G7CBM9</accession>
<organism evidence="2 3">
    <name type="scientific">Desulfuromonas thiophila</name>
    <dbReference type="NCBI Taxonomy" id="57664"/>
    <lineage>
        <taxon>Bacteria</taxon>
        <taxon>Pseudomonadati</taxon>
        <taxon>Thermodesulfobacteriota</taxon>
        <taxon>Desulfuromonadia</taxon>
        <taxon>Desulfuromonadales</taxon>
        <taxon>Desulfuromonadaceae</taxon>
        <taxon>Desulfuromonas</taxon>
    </lineage>
</organism>
<dbReference type="GO" id="GO:0016462">
    <property type="term" value="F:pyrophosphatase activity"/>
    <property type="evidence" value="ECO:0007669"/>
    <property type="project" value="TreeGrafter"/>
</dbReference>
<dbReference type="AlphaFoldDB" id="A0A1G7CBM9"/>
<sequence length="301" mass="32983">MSRFAAIDVGSNAVRLMVARLTTEAEGPRLRKEAFYRVPLRLGADVFSQGRLSAASQEKLVKTLLAFRQLIDVFAPLGYRACATSALRDAANGAETVERAATQAGIRLQIIDGMEEAQLVFAAHVQDQLTDGRPYLFVDVGGGSTELLLFQNQQILQSASFNIGTVRMLQDAVDAAQWQAMEGWLRQHVAARAACAIGSGGNINRLNRIAGQDARKELSRKSLRRTHEQLRALSLEARMQRYGLKPDRADVIVPAGEIYLKVLEWGRIATMHVPKFGLTDGLIRQQYDAWCQTDGAAAGGC</sequence>
<dbReference type="PANTHER" id="PTHR30005:SF0">
    <property type="entry name" value="RETROGRADE REGULATION PROTEIN 2"/>
    <property type="match status" value="1"/>
</dbReference>
<dbReference type="EMBL" id="FNAQ01000009">
    <property type="protein sequence ID" value="SDE36633.1"/>
    <property type="molecule type" value="Genomic_DNA"/>
</dbReference>
<feature type="domain" description="Ppx/GppA phosphatase N-terminal" evidence="1">
    <location>
        <begin position="40"/>
        <end position="285"/>
    </location>
</feature>
<dbReference type="PANTHER" id="PTHR30005">
    <property type="entry name" value="EXOPOLYPHOSPHATASE"/>
    <property type="match status" value="1"/>
</dbReference>
<dbReference type="Proteomes" id="UP000243205">
    <property type="component" value="Unassembled WGS sequence"/>
</dbReference>
<dbReference type="RefSeq" id="WP_171906384.1">
    <property type="nucleotide sequence ID" value="NZ_FNAQ01000009.1"/>
</dbReference>
<dbReference type="InterPro" id="IPR043129">
    <property type="entry name" value="ATPase_NBD"/>
</dbReference>
<evidence type="ECO:0000313" key="3">
    <source>
        <dbReference type="Proteomes" id="UP000243205"/>
    </source>
</evidence>
<dbReference type="Gene3D" id="3.30.420.40">
    <property type="match status" value="1"/>
</dbReference>
<keyword evidence="3" id="KW-1185">Reference proteome</keyword>
<dbReference type="CDD" id="cd24006">
    <property type="entry name" value="ASKHA_NBD_PPX_GppA"/>
    <property type="match status" value="1"/>
</dbReference>
<gene>
    <name evidence="2" type="ORF">SAMN05661003_10924</name>
</gene>
<reference evidence="3" key="1">
    <citation type="submission" date="2016-10" db="EMBL/GenBank/DDBJ databases">
        <authorList>
            <person name="Varghese N."/>
            <person name="Submissions S."/>
        </authorList>
    </citation>
    <scope>NUCLEOTIDE SEQUENCE [LARGE SCALE GENOMIC DNA]</scope>
    <source>
        <strain evidence="3">DSM 8987</strain>
    </source>
</reference>
<evidence type="ECO:0000313" key="2">
    <source>
        <dbReference type="EMBL" id="SDE36633.1"/>
    </source>
</evidence>
<dbReference type="SUPFAM" id="SSF53067">
    <property type="entry name" value="Actin-like ATPase domain"/>
    <property type="match status" value="2"/>
</dbReference>
<dbReference type="STRING" id="57664.SAMN05661003_10924"/>
<protein>
    <submittedName>
        <fullName evidence="2">Exopolyphosphatase / guanosine-5'-triphosphate,3'-diphosphate pyrophosphatase</fullName>
    </submittedName>
</protein>
<dbReference type="Gene3D" id="3.30.420.150">
    <property type="entry name" value="Exopolyphosphatase. Domain 2"/>
    <property type="match status" value="1"/>
</dbReference>
<name>A0A1G7CBM9_9BACT</name>
<evidence type="ECO:0000259" key="1">
    <source>
        <dbReference type="Pfam" id="PF02541"/>
    </source>
</evidence>
<dbReference type="Pfam" id="PF02541">
    <property type="entry name" value="Ppx-GppA"/>
    <property type="match status" value="1"/>
</dbReference>